<dbReference type="EMBL" id="BMPE01000025">
    <property type="protein sequence ID" value="GGL17601.1"/>
    <property type="molecule type" value="Genomic_DNA"/>
</dbReference>
<accession>A0ABQ2FQP5</accession>
<dbReference type="CDD" id="cd23399">
    <property type="entry name" value="beta-trefoil_ABD_ABFB"/>
    <property type="match status" value="1"/>
</dbReference>
<organism evidence="3 4">
    <name type="scientific">Deinococcus radiotolerans</name>
    <dbReference type="NCBI Taxonomy" id="1309407"/>
    <lineage>
        <taxon>Bacteria</taxon>
        <taxon>Thermotogati</taxon>
        <taxon>Deinococcota</taxon>
        <taxon>Deinococci</taxon>
        <taxon>Deinococcales</taxon>
        <taxon>Deinococcaceae</taxon>
        <taxon>Deinococcus</taxon>
    </lineage>
</organism>
<name>A0ABQ2FQP5_9DEIO</name>
<dbReference type="Proteomes" id="UP000604341">
    <property type="component" value="Unassembled WGS sequence"/>
</dbReference>
<feature type="chain" id="PRO_5046220977" description="Alpha-L-arabinofuranosidase B arabinose-binding domain-containing protein" evidence="1">
    <location>
        <begin position="25"/>
        <end position="177"/>
    </location>
</feature>
<dbReference type="InterPro" id="IPR007934">
    <property type="entry name" value="AbfB_ABD"/>
</dbReference>
<protein>
    <recommendedName>
        <fullName evidence="2">Alpha-L-arabinofuranosidase B arabinose-binding domain-containing protein</fullName>
    </recommendedName>
</protein>
<proteinExistence type="predicted"/>
<feature type="signal peptide" evidence="1">
    <location>
        <begin position="1"/>
        <end position="24"/>
    </location>
</feature>
<evidence type="ECO:0000313" key="3">
    <source>
        <dbReference type="EMBL" id="GGL17601.1"/>
    </source>
</evidence>
<comment type="caution">
    <text evidence="3">The sequence shown here is derived from an EMBL/GenBank/DDBJ whole genome shotgun (WGS) entry which is preliminary data.</text>
</comment>
<evidence type="ECO:0000259" key="2">
    <source>
        <dbReference type="Pfam" id="PF05270"/>
    </source>
</evidence>
<evidence type="ECO:0000313" key="4">
    <source>
        <dbReference type="Proteomes" id="UP000604341"/>
    </source>
</evidence>
<feature type="domain" description="Alpha-L-arabinofuranosidase B arabinose-binding" evidence="2">
    <location>
        <begin position="36"/>
        <end position="170"/>
    </location>
</feature>
<dbReference type="InterPro" id="IPR036195">
    <property type="entry name" value="AbfB_ABD_sf"/>
</dbReference>
<keyword evidence="1" id="KW-0732">Signal</keyword>
<keyword evidence="4" id="KW-1185">Reference proteome</keyword>
<gene>
    <name evidence="3" type="ORF">GCM10010844_40530</name>
</gene>
<dbReference type="Gene3D" id="2.80.10.50">
    <property type="match status" value="1"/>
</dbReference>
<dbReference type="SUPFAM" id="SSF110221">
    <property type="entry name" value="AbfB domain"/>
    <property type="match status" value="1"/>
</dbReference>
<reference evidence="4" key="1">
    <citation type="journal article" date="2019" name="Int. J. Syst. Evol. Microbiol.">
        <title>The Global Catalogue of Microorganisms (GCM) 10K type strain sequencing project: providing services to taxonomists for standard genome sequencing and annotation.</title>
        <authorList>
            <consortium name="The Broad Institute Genomics Platform"/>
            <consortium name="The Broad Institute Genome Sequencing Center for Infectious Disease"/>
            <person name="Wu L."/>
            <person name="Ma J."/>
        </authorList>
    </citation>
    <scope>NUCLEOTIDE SEQUENCE [LARGE SCALE GENOMIC DNA]</scope>
    <source>
        <strain evidence="4">JCM 19173</strain>
    </source>
</reference>
<sequence length="177" mass="19494">MPILSPLALRSALLLAALVSTSNAAAVAVNQRVSLRAVTPAVSNNYIAHENFIGVIRPVSSTSTATRKADATWVLRTGLADSNCYSFESVNYPGYFLRHTNFKLYLWKNDATQAFNNDATFCLTPPLIGNVGVGLVPVNYLNYNVRHYSSNLLLNTEQNNYTFRVDATFDFVAPWAP</sequence>
<dbReference type="RefSeq" id="WP_189070802.1">
    <property type="nucleotide sequence ID" value="NZ_BMPE01000025.1"/>
</dbReference>
<evidence type="ECO:0000256" key="1">
    <source>
        <dbReference type="SAM" id="SignalP"/>
    </source>
</evidence>
<dbReference type="Pfam" id="PF05270">
    <property type="entry name" value="AbfB"/>
    <property type="match status" value="1"/>
</dbReference>